<dbReference type="EMBL" id="JACHHO010000003">
    <property type="protein sequence ID" value="MBB5204947.1"/>
    <property type="molecule type" value="Genomic_DNA"/>
</dbReference>
<feature type="domain" description="N-acetyltransferase" evidence="3">
    <location>
        <begin position="1"/>
        <end position="156"/>
    </location>
</feature>
<organism evidence="4 5">
    <name type="scientific">Inhella inkyongensis</name>
    <dbReference type="NCBI Taxonomy" id="392593"/>
    <lineage>
        <taxon>Bacteria</taxon>
        <taxon>Pseudomonadati</taxon>
        <taxon>Pseudomonadota</taxon>
        <taxon>Betaproteobacteria</taxon>
        <taxon>Burkholderiales</taxon>
        <taxon>Sphaerotilaceae</taxon>
        <taxon>Inhella</taxon>
    </lineage>
</organism>
<comment type="caution">
    <text evidence="4">The sequence shown here is derived from an EMBL/GenBank/DDBJ whole genome shotgun (WGS) entry which is preliminary data.</text>
</comment>
<evidence type="ECO:0000256" key="2">
    <source>
        <dbReference type="ARBA" id="ARBA00023315"/>
    </source>
</evidence>
<dbReference type="GO" id="GO:0016747">
    <property type="term" value="F:acyltransferase activity, transferring groups other than amino-acyl groups"/>
    <property type="evidence" value="ECO:0007669"/>
    <property type="project" value="InterPro"/>
</dbReference>
<evidence type="ECO:0000313" key="5">
    <source>
        <dbReference type="Proteomes" id="UP000554837"/>
    </source>
</evidence>
<dbReference type="InterPro" id="IPR050832">
    <property type="entry name" value="Bact_Acetyltransf"/>
</dbReference>
<dbReference type="RefSeq" id="WP_138855023.1">
    <property type="nucleotide sequence ID" value="NZ_CP040709.1"/>
</dbReference>
<proteinExistence type="predicted"/>
<sequence length="160" mass="17020">MQVRTAPADFSAWPQLLQLVRDAFAYMDARIDPPSSLKGMGVEAFQAKAAAETLIVAEEGERLIGCAFAALRSDCVYVGKVAVAEGARGRGVARALFAAADDLARAHGRPWLELQTRVELVENHATFAALGFHKVGESAHAGYSRPTSITLRRAVAGQAA</sequence>
<evidence type="ECO:0000259" key="3">
    <source>
        <dbReference type="PROSITE" id="PS51186"/>
    </source>
</evidence>
<dbReference type="Gene3D" id="3.40.630.30">
    <property type="match status" value="1"/>
</dbReference>
<dbReference type="Pfam" id="PF00583">
    <property type="entry name" value="Acetyltransf_1"/>
    <property type="match status" value="1"/>
</dbReference>
<dbReference type="PANTHER" id="PTHR43877">
    <property type="entry name" value="AMINOALKYLPHOSPHONATE N-ACETYLTRANSFERASE-RELATED-RELATED"/>
    <property type="match status" value="1"/>
</dbReference>
<dbReference type="InterPro" id="IPR000182">
    <property type="entry name" value="GNAT_dom"/>
</dbReference>
<keyword evidence="2" id="KW-0012">Acyltransferase</keyword>
<name>A0A840S1E1_9BURK</name>
<keyword evidence="5" id="KW-1185">Reference proteome</keyword>
<dbReference type="AlphaFoldDB" id="A0A840S1E1"/>
<keyword evidence="1 4" id="KW-0808">Transferase</keyword>
<dbReference type="SUPFAM" id="SSF55729">
    <property type="entry name" value="Acyl-CoA N-acyltransferases (Nat)"/>
    <property type="match status" value="1"/>
</dbReference>
<dbReference type="OrthoDB" id="572496at2"/>
<evidence type="ECO:0000256" key="1">
    <source>
        <dbReference type="ARBA" id="ARBA00022679"/>
    </source>
</evidence>
<reference evidence="4 5" key="1">
    <citation type="submission" date="2020-08" db="EMBL/GenBank/DDBJ databases">
        <title>Genomic Encyclopedia of Type Strains, Phase IV (KMG-IV): sequencing the most valuable type-strain genomes for metagenomic binning, comparative biology and taxonomic classification.</title>
        <authorList>
            <person name="Goeker M."/>
        </authorList>
    </citation>
    <scope>NUCLEOTIDE SEQUENCE [LARGE SCALE GENOMIC DNA]</scope>
    <source>
        <strain evidence="4 5">DSM 23958</strain>
    </source>
</reference>
<dbReference type="PANTHER" id="PTHR43877:SF2">
    <property type="entry name" value="AMINOALKYLPHOSPHONATE N-ACETYLTRANSFERASE-RELATED"/>
    <property type="match status" value="1"/>
</dbReference>
<evidence type="ECO:0000313" key="4">
    <source>
        <dbReference type="EMBL" id="MBB5204947.1"/>
    </source>
</evidence>
<protein>
    <submittedName>
        <fullName evidence="4">Putative GNAT superfamily acetyltransferase</fullName>
    </submittedName>
</protein>
<dbReference type="Proteomes" id="UP000554837">
    <property type="component" value="Unassembled WGS sequence"/>
</dbReference>
<gene>
    <name evidence="4" type="ORF">HNQ51_002266</name>
</gene>
<accession>A0A840S1E1</accession>
<dbReference type="InterPro" id="IPR016181">
    <property type="entry name" value="Acyl_CoA_acyltransferase"/>
</dbReference>
<dbReference type="PROSITE" id="PS51186">
    <property type="entry name" value="GNAT"/>
    <property type="match status" value="1"/>
</dbReference>
<dbReference type="CDD" id="cd04301">
    <property type="entry name" value="NAT_SF"/>
    <property type="match status" value="1"/>
</dbReference>